<sequence length="156" mass="17981">MRQVSKDLLNAKKIAHKVHYGQVDKAGIAYFEHVKFVSDLGETLDEKIVGYLHDVIEDSEMTIEGLNEYGFSNDILNAIEAITRKKDESWNKYICRVFNNLLATKVKLNDLTHNSDLTRITSPKKVDYDRLAKYKKAIAKLEKVINETNRTLSRLH</sequence>
<dbReference type="SUPFAM" id="SSF109604">
    <property type="entry name" value="HD-domain/PDEase-like"/>
    <property type="match status" value="1"/>
</dbReference>
<dbReference type="EMBL" id="JARPYI010000001">
    <property type="protein sequence ID" value="MDT2598586.1"/>
    <property type="molecule type" value="Genomic_DNA"/>
</dbReference>
<evidence type="ECO:0000313" key="1">
    <source>
        <dbReference type="EMBL" id="MDT2598586.1"/>
    </source>
</evidence>
<gene>
    <name evidence="1" type="ORF">P7D85_02295</name>
</gene>
<dbReference type="Gene3D" id="1.10.3210.10">
    <property type="entry name" value="Hypothetical protein af1432"/>
    <property type="match status" value="1"/>
</dbReference>
<proteinExistence type="predicted"/>
<accession>A0ABU3EUP0</accession>
<dbReference type="RefSeq" id="WP_311821143.1">
    <property type="nucleotide sequence ID" value="NZ_JARPYF010000001.1"/>
</dbReference>
<protein>
    <submittedName>
        <fullName evidence="1">GTP pyrophosphokinase</fullName>
    </submittedName>
</protein>
<name>A0ABU3EUP0_9ENTE</name>
<reference evidence="1 2" key="1">
    <citation type="submission" date="2023-03" db="EMBL/GenBank/DDBJ databases">
        <authorList>
            <person name="Shen W."/>
            <person name="Cai J."/>
        </authorList>
    </citation>
    <scope>NUCLEOTIDE SEQUENCE [LARGE SCALE GENOMIC DNA]</scope>
    <source>
        <strain evidence="1 2">D6-4</strain>
    </source>
</reference>
<dbReference type="Proteomes" id="UP001252875">
    <property type="component" value="Unassembled WGS sequence"/>
</dbReference>
<comment type="caution">
    <text evidence="1">The sequence shown here is derived from an EMBL/GenBank/DDBJ whole genome shotgun (WGS) entry which is preliminary data.</text>
</comment>
<keyword evidence="2" id="KW-1185">Reference proteome</keyword>
<organism evidence="1 2">
    <name type="scientific">Enterococcus hulanensis</name>
    <dbReference type="NCBI Taxonomy" id="2559929"/>
    <lineage>
        <taxon>Bacteria</taxon>
        <taxon>Bacillati</taxon>
        <taxon>Bacillota</taxon>
        <taxon>Bacilli</taxon>
        <taxon>Lactobacillales</taxon>
        <taxon>Enterococcaceae</taxon>
        <taxon>Enterococcus</taxon>
    </lineage>
</organism>
<evidence type="ECO:0000313" key="2">
    <source>
        <dbReference type="Proteomes" id="UP001252875"/>
    </source>
</evidence>